<keyword evidence="2" id="KW-1185">Reference proteome</keyword>
<organism evidence="1 2">
    <name type="scientific">Paenibacillus mesotrionivorans</name>
    <dbReference type="NCBI Taxonomy" id="3160968"/>
    <lineage>
        <taxon>Bacteria</taxon>
        <taxon>Bacillati</taxon>
        <taxon>Bacillota</taxon>
        <taxon>Bacilli</taxon>
        <taxon>Bacillales</taxon>
        <taxon>Paenibacillaceae</taxon>
        <taxon>Paenibacillus</taxon>
    </lineage>
</organism>
<sequence length="135" mass="14857">MEFSVSDMNALAIVVSAIVYFFVGMVWYSPVLFAEIWKRETGKAEEKSPNPFLYILCFILTVFAAFALACLFEIAGVSGFVPGIFAGLMAGLALVSASAITMLFDDYRKYKLFLINAGYHAVAFPLMGVILGLWQ</sequence>
<name>A0ACC7NW97_9BACL</name>
<comment type="caution">
    <text evidence="1">The sequence shown here is derived from an EMBL/GenBank/DDBJ whole genome shotgun (WGS) entry which is preliminary data.</text>
</comment>
<dbReference type="Proteomes" id="UP001631969">
    <property type="component" value="Unassembled WGS sequence"/>
</dbReference>
<evidence type="ECO:0000313" key="1">
    <source>
        <dbReference type="EMBL" id="MFM9328299.1"/>
    </source>
</evidence>
<protein>
    <submittedName>
        <fullName evidence="1">DUF1761 domain-containing protein</fullName>
    </submittedName>
</protein>
<dbReference type="EMBL" id="JBJURJ010000004">
    <property type="protein sequence ID" value="MFM9328299.1"/>
    <property type="molecule type" value="Genomic_DNA"/>
</dbReference>
<reference evidence="1" key="1">
    <citation type="submission" date="2024-12" db="EMBL/GenBank/DDBJ databases">
        <authorList>
            <person name="Wu N."/>
        </authorList>
    </citation>
    <scope>NUCLEOTIDE SEQUENCE</scope>
    <source>
        <strain evidence="1">P15</strain>
    </source>
</reference>
<accession>A0ACC7NW97</accession>
<evidence type="ECO:0000313" key="2">
    <source>
        <dbReference type="Proteomes" id="UP001631969"/>
    </source>
</evidence>
<proteinExistence type="predicted"/>
<gene>
    <name evidence="1" type="ORF">ACI1P1_08380</name>
</gene>